<evidence type="ECO:0000313" key="5">
    <source>
        <dbReference type="Proteomes" id="UP000053523"/>
    </source>
</evidence>
<dbReference type="EMBL" id="LORN02000015">
    <property type="protein sequence ID" value="PNN20428.1"/>
    <property type="molecule type" value="Genomic_DNA"/>
</dbReference>
<comment type="similarity">
    <text evidence="1 2">Belongs to the small heat shock protein (HSP20) family.</text>
</comment>
<dbReference type="AlphaFoldDB" id="A0A2K0A5Y6"/>
<accession>A0A2K0A5Y6</accession>
<dbReference type="Proteomes" id="UP000053523">
    <property type="component" value="Unassembled WGS sequence"/>
</dbReference>
<dbReference type="InterPro" id="IPR008978">
    <property type="entry name" value="HSP20-like_chaperone"/>
</dbReference>
<gene>
    <name evidence="4" type="ORF">AL503_006365</name>
</gene>
<dbReference type="PANTHER" id="PTHR11527">
    <property type="entry name" value="HEAT-SHOCK PROTEIN 20 FAMILY MEMBER"/>
    <property type="match status" value="1"/>
</dbReference>
<dbReference type="InterPro" id="IPR002068">
    <property type="entry name" value="A-crystallin/Hsp20_dom"/>
</dbReference>
<feature type="domain" description="SHSP" evidence="3">
    <location>
        <begin position="29"/>
        <end position="138"/>
    </location>
</feature>
<dbReference type="PROSITE" id="PS01031">
    <property type="entry name" value="SHSP"/>
    <property type="match status" value="1"/>
</dbReference>
<dbReference type="SUPFAM" id="SSF49764">
    <property type="entry name" value="HSP20-like chaperones"/>
    <property type="match status" value="1"/>
</dbReference>
<dbReference type="Pfam" id="PF00011">
    <property type="entry name" value="HSP20"/>
    <property type="match status" value="1"/>
</dbReference>
<proteinExistence type="inferred from homology"/>
<evidence type="ECO:0000313" key="4">
    <source>
        <dbReference type="EMBL" id="PNN20428.1"/>
    </source>
</evidence>
<sequence length="138" mass="15774">MNNREFFEQSIFKNNPKDVFRDLGEQVFNQFSSKSFPTNIYNQTDQYVLEAELPGVNKSEIELKFEHAALTIKVQKHVSEQTGSVQLSERASGELVRHFEFNDIDKSQIKASYEDGILVVILPKEVSAQDQSTTITVE</sequence>
<evidence type="ECO:0000256" key="1">
    <source>
        <dbReference type="PROSITE-ProRule" id="PRU00285"/>
    </source>
</evidence>
<protein>
    <submittedName>
        <fullName evidence="4">Hsp20/alpha crystallin family protein</fullName>
    </submittedName>
</protein>
<dbReference type="RefSeq" id="WP_037550049.1">
    <property type="nucleotide sequence ID" value="NZ_JBBLSD010000002.1"/>
</dbReference>
<reference evidence="4 5" key="1">
    <citation type="submission" date="2017-12" db="EMBL/GenBank/DDBJ databases">
        <title>FDA dAtabase for Regulatory Grade micrObial Sequences (FDA-ARGOS): Supporting development and validation of Infectious Disease Dx tests.</title>
        <authorList>
            <person name="Hoffmann M."/>
            <person name="Allard M."/>
            <person name="Evans P."/>
            <person name="Brown E."/>
            <person name="Tallon L."/>
            <person name="Sadzewicz L."/>
            <person name="Sengamalay N."/>
            <person name="Ott S."/>
            <person name="Godinez A."/>
            <person name="Nagaraj S."/>
            <person name="Vavikolanu K."/>
            <person name="Aluvathingal J."/>
            <person name="Nadendla S."/>
            <person name="Sichtig H."/>
        </authorList>
    </citation>
    <scope>NUCLEOTIDE SEQUENCE [LARGE SCALE GENOMIC DNA]</scope>
    <source>
        <strain evidence="4 5">FDAARGOS_148</strain>
    </source>
</reference>
<dbReference type="Gene3D" id="2.60.40.790">
    <property type="match status" value="1"/>
</dbReference>
<name>A0A2K0A5Y6_STAHA</name>
<dbReference type="InterPro" id="IPR031107">
    <property type="entry name" value="Small_HSP"/>
</dbReference>
<evidence type="ECO:0000259" key="3">
    <source>
        <dbReference type="PROSITE" id="PS01031"/>
    </source>
</evidence>
<organism evidence="4 5">
    <name type="scientific">Staphylococcus haemolyticus</name>
    <dbReference type="NCBI Taxonomy" id="1283"/>
    <lineage>
        <taxon>Bacteria</taxon>
        <taxon>Bacillati</taxon>
        <taxon>Bacillota</taxon>
        <taxon>Bacilli</taxon>
        <taxon>Bacillales</taxon>
        <taxon>Staphylococcaceae</taxon>
        <taxon>Staphylococcus</taxon>
    </lineage>
</organism>
<evidence type="ECO:0000256" key="2">
    <source>
        <dbReference type="RuleBase" id="RU003616"/>
    </source>
</evidence>
<comment type="caution">
    <text evidence="4">The sequence shown here is derived from an EMBL/GenBank/DDBJ whole genome shotgun (WGS) entry which is preliminary data.</text>
</comment>